<evidence type="ECO:0000313" key="8">
    <source>
        <dbReference type="Proteomes" id="UP001361570"/>
    </source>
</evidence>
<dbReference type="Gene3D" id="3.40.50.2000">
    <property type="entry name" value="Glycogen Phosphorylase B"/>
    <property type="match status" value="4"/>
</dbReference>
<dbReference type="PANTHER" id="PTHR45947:SF3">
    <property type="entry name" value="SULFOQUINOVOSYL TRANSFERASE SQD2"/>
    <property type="match status" value="1"/>
</dbReference>
<dbReference type="Pfam" id="PF13692">
    <property type="entry name" value="Glyco_trans_1_4"/>
    <property type="match status" value="1"/>
</dbReference>
<dbReference type="InterPro" id="IPR050194">
    <property type="entry name" value="Glycosyltransferase_grp1"/>
</dbReference>
<sequence>MAEPITGGVPRYVAALANHQAEGGWEVTVAAPPDSEVAHLLHPAVRVAAWQAGPAPSARLPLEVHSLRRLIAGVAPDVVHLHGAKAGLAGRWVVRGNTPTVHQPHSAPWNGRGPTMARLVRSWERFALRWTDRVLFVAAEEARSADAASVRGPAVVVDNGVDLNHHRAADTADRVAARLRLGLPGGPMVVCVGRLHRQKGQHDLLDAWPAVRRAVPAARLVLVGDGPDGPGLSARAVPGVELRGASDDVATWLRAADVVVLPSRWEGLSLTSLEAMATARPVVITDVDGSSAVGRSGGGAVVPRGDGPALAAAVTTRLLDPGRCEAEGWAGRQWVEQHHDRRAQLAAATAVDEAAALAAASGGQRIEVVAAHGVLGGSENWLLAMLDELPGRQVAATVLQAGPFADALRSRRVPTTVRPVGPSPLAVLAAVPGLARRWRRRPPAVVLGNGVKAQLLAAPAARMAGVPSVWVKHDHSYDRVLAYALGRLSTAVVGTDAAVLEPVGRPDGVVVVPPRPASRPAGRAAARNQLRDHGRTPPDDQLWLGMATRLVPYKGVEDAVRALCLDDADGWHLVVLGEDDPSTPGEGARLSQMASDLGVADRVHLLGSVPSAPTLMAAFDASAMLTRPAGRRSPGKEGFGGAAMESMVAGTPVVTVTGSPAAGRAGDEAGRVVLPADPQDLARALGQLSDPQLRGRLAAEARRRSADHPDAATCAQELDGVLRSAARSHPAAGPPGAGRLRVRLVPRSAVDDDLVQRWAELAGRAAVANPFLRPELALAALDHLPDTKDVRLLLVEDTDGRALRLLTMVQVARHWRRVPVRVVRTWLHANMFLGTPLVDRVGDPQVWRAVLTHLREQRVAPWLVLEDCDPEVLDDVEAAVVLAGGGPARRARQVDRAWTVRRPDGTVPVPLSGRRRKELRRVRRRLGEAVAGLAVADLVSLSEGNSADDRVGAAPAVDTFLDLEASGWKGRTGGALQRQQGHAEFFRAGCLAMAEAGDLQILALRGGEGRPVAMACNLRSGDGLFHFKIAHDEALAEFSPGLLLQLDQVDAFASSGARYVDSCAVEDHAMANRMHPDRRRLASLLVALDGGPGRWAVNHAHDVHRALEQLKRVKKALTTHRHR</sequence>
<dbReference type="EC" id="2.3.1.-" evidence="7"/>
<dbReference type="Pfam" id="PF13480">
    <property type="entry name" value="Acetyltransf_6"/>
    <property type="match status" value="1"/>
</dbReference>
<dbReference type="InterPro" id="IPR028098">
    <property type="entry name" value="Glyco_trans_4-like_N"/>
</dbReference>
<organism evidence="7 8">
    <name type="scientific">Klenkia sesuvii</name>
    <dbReference type="NCBI Taxonomy" id="3103137"/>
    <lineage>
        <taxon>Bacteria</taxon>
        <taxon>Bacillati</taxon>
        <taxon>Actinomycetota</taxon>
        <taxon>Actinomycetes</taxon>
        <taxon>Geodermatophilales</taxon>
        <taxon>Geodermatophilaceae</taxon>
        <taxon>Klenkia</taxon>
    </lineage>
</organism>
<accession>A0ABU8DX48</accession>
<feature type="domain" description="Glycosyltransferase subfamily 4-like N-terminal" evidence="5">
    <location>
        <begin position="7"/>
        <end position="164"/>
    </location>
</feature>
<dbReference type="GO" id="GO:0016746">
    <property type="term" value="F:acyltransferase activity"/>
    <property type="evidence" value="ECO:0007669"/>
    <property type="project" value="UniProtKB-KW"/>
</dbReference>
<feature type="region of interest" description="Disordered" evidence="3">
    <location>
        <begin position="513"/>
        <end position="539"/>
    </location>
</feature>
<evidence type="ECO:0000259" key="4">
    <source>
        <dbReference type="Pfam" id="PF00534"/>
    </source>
</evidence>
<gene>
    <name evidence="7" type="ORF">TEK04_15890</name>
</gene>
<evidence type="ECO:0000259" key="5">
    <source>
        <dbReference type="Pfam" id="PF13439"/>
    </source>
</evidence>
<protein>
    <submittedName>
        <fullName evidence="7">GNAT family N-acetyltransferase</fullName>
        <ecNumber evidence="7">2.3.1.-</ecNumber>
    </submittedName>
</protein>
<dbReference type="CDD" id="cd03801">
    <property type="entry name" value="GT4_PimA-like"/>
    <property type="match status" value="2"/>
</dbReference>
<dbReference type="InterPro" id="IPR001296">
    <property type="entry name" value="Glyco_trans_1"/>
</dbReference>
<dbReference type="Pfam" id="PF00534">
    <property type="entry name" value="Glycos_transf_1"/>
    <property type="match status" value="1"/>
</dbReference>
<evidence type="ECO:0000256" key="1">
    <source>
        <dbReference type="ARBA" id="ARBA00022676"/>
    </source>
</evidence>
<dbReference type="InterPro" id="IPR038740">
    <property type="entry name" value="BioF2-like_GNAT_dom"/>
</dbReference>
<dbReference type="PANTHER" id="PTHR45947">
    <property type="entry name" value="SULFOQUINOVOSYL TRANSFERASE SQD2"/>
    <property type="match status" value="1"/>
</dbReference>
<evidence type="ECO:0000256" key="2">
    <source>
        <dbReference type="ARBA" id="ARBA00022679"/>
    </source>
</evidence>
<reference evidence="7 8" key="1">
    <citation type="submission" date="2024-03" db="EMBL/GenBank/DDBJ databases">
        <title>Draft genome sequence of Klenkia sp. LSe6-5.</title>
        <authorList>
            <person name="Duangmal K."/>
            <person name="Chantavorakit T."/>
        </authorList>
    </citation>
    <scope>NUCLEOTIDE SEQUENCE [LARGE SCALE GENOMIC DNA]</scope>
    <source>
        <strain evidence="7 8">LSe6-5</strain>
    </source>
</reference>
<dbReference type="RefSeq" id="WP_336405331.1">
    <property type="nucleotide sequence ID" value="NZ_JBAPLU010000018.1"/>
</dbReference>
<dbReference type="EMBL" id="JBAPLU010000018">
    <property type="protein sequence ID" value="MEI4273208.1"/>
    <property type="molecule type" value="Genomic_DNA"/>
</dbReference>
<keyword evidence="8" id="KW-1185">Reference proteome</keyword>
<proteinExistence type="predicted"/>
<evidence type="ECO:0000256" key="3">
    <source>
        <dbReference type="SAM" id="MobiDB-lite"/>
    </source>
</evidence>
<keyword evidence="2 7" id="KW-0808">Transferase</keyword>
<dbReference type="Proteomes" id="UP001361570">
    <property type="component" value="Unassembled WGS sequence"/>
</dbReference>
<feature type="domain" description="BioF2-like acetyltransferase" evidence="6">
    <location>
        <begin position="914"/>
        <end position="1063"/>
    </location>
</feature>
<keyword evidence="1" id="KW-0328">Glycosyltransferase</keyword>
<feature type="compositionally biased region" description="Basic and acidic residues" evidence="3">
    <location>
        <begin position="529"/>
        <end position="538"/>
    </location>
</feature>
<evidence type="ECO:0000259" key="6">
    <source>
        <dbReference type="Pfam" id="PF13480"/>
    </source>
</evidence>
<evidence type="ECO:0000313" key="7">
    <source>
        <dbReference type="EMBL" id="MEI4273208.1"/>
    </source>
</evidence>
<feature type="domain" description="Glycosyltransferase subfamily 4-like N-terminal" evidence="5">
    <location>
        <begin position="376"/>
        <end position="486"/>
    </location>
</feature>
<dbReference type="SUPFAM" id="SSF55729">
    <property type="entry name" value="Acyl-CoA N-acyltransferases (Nat)"/>
    <property type="match status" value="1"/>
</dbReference>
<comment type="caution">
    <text evidence="7">The sequence shown here is derived from an EMBL/GenBank/DDBJ whole genome shotgun (WGS) entry which is preliminary data.</text>
</comment>
<dbReference type="InterPro" id="IPR016181">
    <property type="entry name" value="Acyl_CoA_acyltransferase"/>
</dbReference>
<keyword evidence="7" id="KW-0012">Acyltransferase</keyword>
<dbReference type="SUPFAM" id="SSF53756">
    <property type="entry name" value="UDP-Glycosyltransferase/glycogen phosphorylase"/>
    <property type="match status" value="2"/>
</dbReference>
<dbReference type="Pfam" id="PF13439">
    <property type="entry name" value="Glyco_transf_4"/>
    <property type="match status" value="2"/>
</dbReference>
<name>A0ABU8DX48_9ACTN</name>
<feature type="compositionally biased region" description="Low complexity" evidence="3">
    <location>
        <begin position="513"/>
        <end position="527"/>
    </location>
</feature>
<feature type="domain" description="Glycosyl transferase family 1" evidence="4">
    <location>
        <begin position="538"/>
        <end position="703"/>
    </location>
</feature>